<dbReference type="SMART" id="SM00480">
    <property type="entry name" value="POL3Bc"/>
    <property type="match status" value="1"/>
</dbReference>
<evidence type="ECO:0000259" key="11">
    <source>
        <dbReference type="Pfam" id="PF00712"/>
    </source>
</evidence>
<evidence type="ECO:0000259" key="12">
    <source>
        <dbReference type="Pfam" id="PF02767"/>
    </source>
</evidence>
<dbReference type="GO" id="GO:0005737">
    <property type="term" value="C:cytoplasm"/>
    <property type="evidence" value="ECO:0007669"/>
    <property type="project" value="UniProtKB-SubCell"/>
</dbReference>
<keyword evidence="7 10" id="KW-0235">DNA replication</keyword>
<dbReference type="Proteomes" id="UP000029538">
    <property type="component" value="Unassembled WGS sequence"/>
</dbReference>
<comment type="similarity">
    <text evidence="2 10">Belongs to the beta sliding clamp family.</text>
</comment>
<comment type="caution">
    <text evidence="14">The sequence shown here is derived from an EMBL/GenBank/DDBJ whole genome shotgun (WGS) entry which is preliminary data.</text>
</comment>
<feature type="domain" description="DNA polymerase III beta sliding clamp C-terminal" evidence="13">
    <location>
        <begin position="248"/>
        <end position="365"/>
    </location>
</feature>
<evidence type="ECO:0000256" key="4">
    <source>
        <dbReference type="ARBA" id="ARBA00022490"/>
    </source>
</evidence>
<keyword evidence="4 10" id="KW-0963">Cytoplasm</keyword>
<protein>
    <recommendedName>
        <fullName evidence="3 10">Beta sliding clamp</fullName>
    </recommendedName>
</protein>
<dbReference type="GO" id="GO:0003887">
    <property type="term" value="F:DNA-directed DNA polymerase activity"/>
    <property type="evidence" value="ECO:0007669"/>
    <property type="project" value="UniProtKB-UniRule"/>
</dbReference>
<dbReference type="AlphaFoldDB" id="A0A096C1E3"/>
<evidence type="ECO:0000256" key="6">
    <source>
        <dbReference type="ARBA" id="ARBA00022695"/>
    </source>
</evidence>
<dbReference type="GO" id="GO:0006271">
    <property type="term" value="P:DNA strand elongation involved in DNA replication"/>
    <property type="evidence" value="ECO:0007669"/>
    <property type="project" value="TreeGrafter"/>
</dbReference>
<reference evidence="14 15" key="1">
    <citation type="submission" date="2014-07" db="EMBL/GenBank/DDBJ databases">
        <authorList>
            <person name="McCorrison J."/>
            <person name="Sanka R."/>
            <person name="Torralba M."/>
            <person name="Gillis M."/>
            <person name="Haft D.H."/>
            <person name="Methe B."/>
            <person name="Sutton G."/>
            <person name="Nelson K.E."/>
        </authorList>
    </citation>
    <scope>NUCLEOTIDE SEQUENCE [LARGE SCALE GENOMIC DNA]</scope>
    <source>
        <strain evidence="14 15">DNF00882</strain>
    </source>
</reference>
<dbReference type="PANTHER" id="PTHR30478:SF0">
    <property type="entry name" value="BETA SLIDING CLAMP"/>
    <property type="match status" value="1"/>
</dbReference>
<name>A0A096C1E3_9BACT</name>
<feature type="domain" description="DNA polymerase III beta sliding clamp central" evidence="12">
    <location>
        <begin position="132"/>
        <end position="245"/>
    </location>
</feature>
<sequence length="374" mass="40833">MRFTISSTALSSRLLSLSRVINSKSSLPILNCFVFDASNNQLAITASDSEVVVRMSLNLETLDGNGSFAVNNQNILDAVKELPEQPLTVDVNMDEHMIYISYQNGSYNFPIVNSDEFPIPQSLSDDATSILISSDILVDNITRSLFATAQDELHPVMNGIYFDLTAESLAVVATDGHKLVRNRIFALSSNVPASFILPKKPAALLKSFVAKGGGDVVVRFDSRSAEFTFADGNLICRLIDGKYPKYNSVIPENNPYQITIDRKSLIGAIRRVLPFASDSSQLIRFHIANGQLDLNAEDIDFATSAKESMTCSYEGNPMSIGFKGSSMLEILGNLQSEEVNIQLADPSRAGLVVPVEQPEGENVLMLVMPVLLND</sequence>
<dbReference type="InterPro" id="IPR022635">
    <property type="entry name" value="DNA_polIII_beta_C"/>
</dbReference>
<dbReference type="CDD" id="cd00140">
    <property type="entry name" value="beta_clamp"/>
    <property type="match status" value="1"/>
</dbReference>
<dbReference type="GO" id="GO:0008408">
    <property type="term" value="F:3'-5' exonuclease activity"/>
    <property type="evidence" value="ECO:0007669"/>
    <property type="project" value="InterPro"/>
</dbReference>
<keyword evidence="5 10" id="KW-0808">Transferase</keyword>
<evidence type="ECO:0000256" key="10">
    <source>
        <dbReference type="PIRNR" id="PIRNR000804"/>
    </source>
</evidence>
<dbReference type="GO" id="GO:0003677">
    <property type="term" value="F:DNA binding"/>
    <property type="evidence" value="ECO:0007669"/>
    <property type="project" value="UniProtKB-UniRule"/>
</dbReference>
<dbReference type="RefSeq" id="WP_036883736.1">
    <property type="nucleotide sequence ID" value="NZ_JRNR01000075.1"/>
</dbReference>
<dbReference type="PIRSF" id="PIRSF000804">
    <property type="entry name" value="DNA_pol_III_b"/>
    <property type="match status" value="1"/>
</dbReference>
<feature type="domain" description="DNA polymerase III beta sliding clamp N-terminal" evidence="11">
    <location>
        <begin position="1"/>
        <end position="118"/>
    </location>
</feature>
<evidence type="ECO:0000313" key="15">
    <source>
        <dbReference type="Proteomes" id="UP000029538"/>
    </source>
</evidence>
<evidence type="ECO:0000256" key="5">
    <source>
        <dbReference type="ARBA" id="ARBA00022679"/>
    </source>
</evidence>
<dbReference type="Pfam" id="PF00712">
    <property type="entry name" value="DNA_pol3_beta"/>
    <property type="match status" value="1"/>
</dbReference>
<dbReference type="EMBL" id="JRNR01000075">
    <property type="protein sequence ID" value="KGF48787.1"/>
    <property type="molecule type" value="Genomic_DNA"/>
</dbReference>
<dbReference type="Pfam" id="PF02767">
    <property type="entry name" value="DNA_pol3_beta_2"/>
    <property type="match status" value="1"/>
</dbReference>
<dbReference type="Gene3D" id="3.10.150.10">
    <property type="entry name" value="DNA Polymerase III, subunit A, domain 2"/>
    <property type="match status" value="1"/>
</dbReference>
<dbReference type="InterPro" id="IPR001001">
    <property type="entry name" value="DNA_polIII_beta"/>
</dbReference>
<keyword evidence="9" id="KW-0238">DNA-binding</keyword>
<dbReference type="Pfam" id="PF02768">
    <property type="entry name" value="DNA_pol3_beta_3"/>
    <property type="match status" value="1"/>
</dbReference>
<comment type="subunit">
    <text evidence="10">Forms a ring-shaped head-to-tail homodimer around DNA.</text>
</comment>
<dbReference type="InterPro" id="IPR046938">
    <property type="entry name" value="DNA_clamp_sf"/>
</dbReference>
<dbReference type="GO" id="GO:0009360">
    <property type="term" value="C:DNA polymerase III complex"/>
    <property type="evidence" value="ECO:0007669"/>
    <property type="project" value="InterPro"/>
</dbReference>
<accession>A0A096C1E3</accession>
<dbReference type="InterPro" id="IPR022637">
    <property type="entry name" value="DNA_polIII_beta_cen"/>
</dbReference>
<proteinExistence type="inferred from homology"/>
<dbReference type="SUPFAM" id="SSF55979">
    <property type="entry name" value="DNA clamp"/>
    <property type="match status" value="3"/>
</dbReference>
<dbReference type="NCBIfam" id="TIGR00663">
    <property type="entry name" value="dnan"/>
    <property type="match status" value="1"/>
</dbReference>
<evidence type="ECO:0000256" key="9">
    <source>
        <dbReference type="ARBA" id="ARBA00023125"/>
    </source>
</evidence>
<evidence type="ECO:0000256" key="1">
    <source>
        <dbReference type="ARBA" id="ARBA00004496"/>
    </source>
</evidence>
<dbReference type="Gene3D" id="3.70.10.10">
    <property type="match status" value="1"/>
</dbReference>
<comment type="function">
    <text evidence="10">Confers DNA tethering and processivity to DNA polymerases and other proteins. Acts as a clamp, forming a ring around DNA (a reaction catalyzed by the clamp-loading complex) which diffuses in an ATP-independent manner freely and bidirectionally along dsDNA. Initially characterized for its ability to contact the catalytic subunit of DNA polymerase III (Pol III), a complex, multichain enzyme responsible for most of the replicative synthesis in bacteria; Pol III exhibits 3'-5' exonuclease proofreading activity. The beta chain is required for initiation of replication as well as for processivity of DNA replication.</text>
</comment>
<dbReference type="InterPro" id="IPR022634">
    <property type="entry name" value="DNA_polIII_beta_N"/>
</dbReference>
<keyword evidence="6 10" id="KW-0548">Nucleotidyltransferase</keyword>
<organism evidence="14 15">
    <name type="scientific">Prevotella disiens DNF00882</name>
    <dbReference type="NCBI Taxonomy" id="1401075"/>
    <lineage>
        <taxon>Bacteria</taxon>
        <taxon>Pseudomonadati</taxon>
        <taxon>Bacteroidota</taxon>
        <taxon>Bacteroidia</taxon>
        <taxon>Bacteroidales</taxon>
        <taxon>Prevotellaceae</taxon>
        <taxon>Prevotella</taxon>
    </lineage>
</organism>
<evidence type="ECO:0000256" key="7">
    <source>
        <dbReference type="ARBA" id="ARBA00022705"/>
    </source>
</evidence>
<evidence type="ECO:0000256" key="2">
    <source>
        <dbReference type="ARBA" id="ARBA00010752"/>
    </source>
</evidence>
<dbReference type="PANTHER" id="PTHR30478">
    <property type="entry name" value="DNA POLYMERASE III SUBUNIT BETA"/>
    <property type="match status" value="1"/>
</dbReference>
<gene>
    <name evidence="14" type="ORF">HMPREF0654_07985</name>
</gene>
<keyword evidence="8 10" id="KW-0239">DNA-directed DNA polymerase</keyword>
<evidence type="ECO:0000256" key="8">
    <source>
        <dbReference type="ARBA" id="ARBA00022932"/>
    </source>
</evidence>
<comment type="subcellular location">
    <subcellularLocation>
        <location evidence="1 10">Cytoplasm</location>
    </subcellularLocation>
</comment>
<evidence type="ECO:0000313" key="14">
    <source>
        <dbReference type="EMBL" id="KGF48787.1"/>
    </source>
</evidence>
<evidence type="ECO:0000259" key="13">
    <source>
        <dbReference type="Pfam" id="PF02768"/>
    </source>
</evidence>
<evidence type="ECO:0000256" key="3">
    <source>
        <dbReference type="ARBA" id="ARBA00021035"/>
    </source>
</evidence>